<evidence type="ECO:0000313" key="2">
    <source>
        <dbReference type="EMBL" id="SVE20008.1"/>
    </source>
</evidence>
<protein>
    <recommendedName>
        <fullName evidence="1">Methyltransferase type 11 domain-containing protein</fullName>
    </recommendedName>
</protein>
<dbReference type="GO" id="GO:0008757">
    <property type="term" value="F:S-adenosylmethionine-dependent methyltransferase activity"/>
    <property type="evidence" value="ECO:0007669"/>
    <property type="project" value="InterPro"/>
</dbReference>
<dbReference type="Gene3D" id="3.40.50.150">
    <property type="entry name" value="Vaccinia Virus protein VP39"/>
    <property type="match status" value="1"/>
</dbReference>
<dbReference type="AlphaFoldDB" id="A0A383BKR8"/>
<evidence type="ECO:0000259" key="1">
    <source>
        <dbReference type="Pfam" id="PF08241"/>
    </source>
</evidence>
<dbReference type="Pfam" id="PF08241">
    <property type="entry name" value="Methyltransf_11"/>
    <property type="match status" value="1"/>
</dbReference>
<sequence>VPEGWDITLTDFSSTMLSNARRNLRHVDVTFEQFNANAIPIEGDIFDAVITNRLLFYTAGWKSGTAEMGQVLKPGGKLYASTKGENHLS</sequence>
<reference evidence="2" key="1">
    <citation type="submission" date="2018-05" db="EMBL/GenBank/DDBJ databases">
        <authorList>
            <person name="Lanie J.A."/>
            <person name="Ng W.-L."/>
            <person name="Kazmierczak K.M."/>
            <person name="Andrzejewski T.M."/>
            <person name="Davidsen T.M."/>
            <person name="Wayne K.J."/>
            <person name="Tettelin H."/>
            <person name="Glass J.I."/>
            <person name="Rusch D."/>
            <person name="Podicherti R."/>
            <person name="Tsui H.-C.T."/>
            <person name="Winkler M.E."/>
        </authorList>
    </citation>
    <scope>NUCLEOTIDE SEQUENCE</scope>
</reference>
<dbReference type="InterPro" id="IPR029063">
    <property type="entry name" value="SAM-dependent_MTases_sf"/>
</dbReference>
<accession>A0A383BKR8</accession>
<dbReference type="EMBL" id="UINC01200908">
    <property type="protein sequence ID" value="SVE20008.1"/>
    <property type="molecule type" value="Genomic_DNA"/>
</dbReference>
<feature type="domain" description="Methyltransferase type 11" evidence="1">
    <location>
        <begin position="4"/>
        <end position="79"/>
    </location>
</feature>
<dbReference type="InterPro" id="IPR013216">
    <property type="entry name" value="Methyltransf_11"/>
</dbReference>
<feature type="non-terminal residue" evidence="2">
    <location>
        <position position="1"/>
    </location>
</feature>
<dbReference type="CDD" id="cd02440">
    <property type="entry name" value="AdoMet_MTases"/>
    <property type="match status" value="1"/>
</dbReference>
<proteinExistence type="predicted"/>
<name>A0A383BKR8_9ZZZZ</name>
<organism evidence="2">
    <name type="scientific">marine metagenome</name>
    <dbReference type="NCBI Taxonomy" id="408172"/>
    <lineage>
        <taxon>unclassified sequences</taxon>
        <taxon>metagenomes</taxon>
        <taxon>ecological metagenomes</taxon>
    </lineage>
</organism>
<gene>
    <name evidence="2" type="ORF">METZ01_LOCUS472862</name>
</gene>
<dbReference type="SUPFAM" id="SSF53335">
    <property type="entry name" value="S-adenosyl-L-methionine-dependent methyltransferases"/>
    <property type="match status" value="1"/>
</dbReference>